<dbReference type="PATRIC" id="fig|1141662.3.peg.1804"/>
<protein>
    <recommendedName>
        <fullName evidence="4">Fimbrial assembly protein</fullName>
    </recommendedName>
</protein>
<proteinExistence type="predicted"/>
<keyword evidence="3" id="KW-1185">Reference proteome</keyword>
<reference evidence="2 3" key="1">
    <citation type="journal article" date="2012" name="BMC Genomics">
        <title>Comparative genomics of bacteria in the genus Providencia isolated from wild Drosophila melanogaster.</title>
        <authorList>
            <person name="Galac M.R."/>
            <person name="Lazzaro B.P."/>
        </authorList>
    </citation>
    <scope>NUCLEOTIDE SEQUENCE [LARGE SCALE GENOMIC DNA]</scope>
    <source>
        <strain evidence="2 3">DSM 19968</strain>
    </source>
</reference>
<dbReference type="Proteomes" id="UP000009336">
    <property type="component" value="Unassembled WGS sequence"/>
</dbReference>
<feature type="chain" id="PRO_5003922014" description="Fimbrial assembly protein" evidence="1">
    <location>
        <begin position="29"/>
        <end position="183"/>
    </location>
</feature>
<evidence type="ECO:0008006" key="4">
    <source>
        <dbReference type="Google" id="ProtNLM"/>
    </source>
</evidence>
<keyword evidence="1" id="KW-0732">Signal</keyword>
<organism evidence="2 3">
    <name type="scientific">Providencia burhodogranariea DSM 19968</name>
    <dbReference type="NCBI Taxonomy" id="1141662"/>
    <lineage>
        <taxon>Bacteria</taxon>
        <taxon>Pseudomonadati</taxon>
        <taxon>Pseudomonadota</taxon>
        <taxon>Gammaproteobacteria</taxon>
        <taxon>Enterobacterales</taxon>
        <taxon>Morganellaceae</taxon>
        <taxon>Providencia</taxon>
    </lineage>
</organism>
<dbReference type="eggNOG" id="ENOG5033WU8">
    <property type="taxonomic scope" value="Bacteria"/>
</dbReference>
<comment type="caution">
    <text evidence="2">The sequence shown here is derived from an EMBL/GenBank/DDBJ whole genome shotgun (WGS) entry which is preliminary data.</text>
</comment>
<name>K8X0L3_9GAMM</name>
<dbReference type="RefSeq" id="WP_008911799.1">
    <property type="nucleotide sequence ID" value="NZ_KB233222.1"/>
</dbReference>
<dbReference type="HOGENOM" id="CLU_1438588_0_0_6"/>
<feature type="signal peptide" evidence="1">
    <location>
        <begin position="1"/>
        <end position="28"/>
    </location>
</feature>
<dbReference type="STRING" id="1141662.OOA_08916"/>
<dbReference type="AlphaFoldDB" id="K8X0L3"/>
<sequence>MKYKKNVVNSAVAIVLSLFCGTTFVANAATNGVEKKITLIAQINDSIYVTKPDGHSWYTTEELEAKDKKQTEFTKSLDVRVWTRGQKFNVSMIQPLVISRDDGVYQLQDTHVYWGDINWGQKELIYGQPPQEIIQTTPTDDGYDDIYKLNIEAKAPTAAGTALDGSVNGAYSGELVMLFEPAA</sequence>
<dbReference type="Gene3D" id="2.60.40.2040">
    <property type="entry name" value="CFA/I fimbrial subunit E, pilin domain"/>
    <property type="match status" value="1"/>
</dbReference>
<dbReference type="EMBL" id="AKKL01000022">
    <property type="protein sequence ID" value="EKT62000.1"/>
    <property type="molecule type" value="Genomic_DNA"/>
</dbReference>
<gene>
    <name evidence="2" type="ORF">OOA_08916</name>
</gene>
<evidence type="ECO:0000313" key="3">
    <source>
        <dbReference type="Proteomes" id="UP000009336"/>
    </source>
</evidence>
<evidence type="ECO:0000256" key="1">
    <source>
        <dbReference type="SAM" id="SignalP"/>
    </source>
</evidence>
<evidence type="ECO:0000313" key="2">
    <source>
        <dbReference type="EMBL" id="EKT62000.1"/>
    </source>
</evidence>
<accession>K8X0L3</accession>